<dbReference type="Pfam" id="PF00069">
    <property type="entry name" value="Pkinase"/>
    <property type="match status" value="1"/>
</dbReference>
<sequence length="366" mass="41177">MRDAVTNRKSAADVEGQLKASSRKLDQLHWELQELNARSMVPERGGTTGLMEEGQRSAESCQREEATSLLARRVRTLKKQLTMEMKVKQGAENMIQTYTNGSFKDRKMLAAAQQMFQDSRTKIELLRMQIIKVGKNFLRAAQMNMNFATWGRLMMSVLPPCNSLEPISPPLPASASSLTIGSPGWMPVPPADAAAGSPRLSRREPRESLLSPDQNRSCSLRRKPSAPQRNEALKMEDFECISVLGRGHFGKVLLAEHKESGKLFALKALKKGDILSRDEVDSLMCEKRIFEVINAARHPFLVNLHGCFQTDEHVCFVMAYSPGGDLMKHIHTSIFTEKQARFYSSCVLLGLEFLHQNKIVYRNGPW</sequence>
<organism evidence="14">
    <name type="scientific">Nothobranchius korthausae</name>
    <dbReference type="NCBI Taxonomy" id="1143690"/>
    <lineage>
        <taxon>Eukaryota</taxon>
        <taxon>Metazoa</taxon>
        <taxon>Chordata</taxon>
        <taxon>Craniata</taxon>
        <taxon>Vertebrata</taxon>
        <taxon>Euteleostomi</taxon>
        <taxon>Actinopterygii</taxon>
        <taxon>Neopterygii</taxon>
        <taxon>Teleostei</taxon>
        <taxon>Neoteleostei</taxon>
        <taxon>Acanthomorphata</taxon>
        <taxon>Ovalentaria</taxon>
        <taxon>Atherinomorphae</taxon>
        <taxon>Cyprinodontiformes</taxon>
        <taxon>Nothobranchiidae</taxon>
        <taxon>Nothobranchius</taxon>
    </lineage>
</organism>
<dbReference type="EC" id="2.7.11.1" evidence="1"/>
<feature type="binding site" evidence="10">
    <location>
        <position position="267"/>
    </location>
    <ligand>
        <name>ATP</name>
        <dbReference type="ChEBI" id="CHEBI:30616"/>
    </ligand>
</feature>
<dbReference type="FunFam" id="3.30.200.20:FF:000058">
    <property type="entry name" value="Putative serine/threonine-protein kinase N2"/>
    <property type="match status" value="1"/>
</dbReference>
<keyword evidence="4 10" id="KW-0547">Nucleotide-binding</keyword>
<feature type="domain" description="REM-1" evidence="13">
    <location>
        <begin position="1"/>
        <end position="41"/>
    </location>
</feature>
<dbReference type="GO" id="GO:0035556">
    <property type="term" value="P:intracellular signal transduction"/>
    <property type="evidence" value="ECO:0007669"/>
    <property type="project" value="TreeGrafter"/>
</dbReference>
<evidence type="ECO:0000313" key="14">
    <source>
        <dbReference type="EMBL" id="SBQ82104.1"/>
    </source>
</evidence>
<evidence type="ECO:0000256" key="1">
    <source>
        <dbReference type="ARBA" id="ARBA00012513"/>
    </source>
</evidence>
<dbReference type="EMBL" id="HAEC01013887">
    <property type="protein sequence ID" value="SBQ82104.1"/>
    <property type="molecule type" value="Transcribed_RNA"/>
</dbReference>
<feature type="domain" description="Protein kinase" evidence="12">
    <location>
        <begin position="238"/>
        <end position="366"/>
    </location>
</feature>
<keyword evidence="6 10" id="KW-0067">ATP-binding</keyword>
<dbReference type="SUPFAM" id="SSF46585">
    <property type="entry name" value="HR1 repeat"/>
    <property type="match status" value="2"/>
</dbReference>
<name>A0A1A8HFW0_9TELE</name>
<protein>
    <recommendedName>
        <fullName evidence="1">non-specific serine/threonine protein kinase</fullName>
        <ecNumber evidence="1">2.7.11.1</ecNumber>
    </recommendedName>
</protein>
<gene>
    <name evidence="14" type="primary">PKN3</name>
</gene>
<comment type="catalytic activity">
    <reaction evidence="7">
        <text>L-threonyl-[protein] + ATP = O-phospho-L-threonyl-[protein] + ADP + H(+)</text>
        <dbReference type="Rhea" id="RHEA:46608"/>
        <dbReference type="Rhea" id="RHEA-COMP:11060"/>
        <dbReference type="Rhea" id="RHEA-COMP:11605"/>
        <dbReference type="ChEBI" id="CHEBI:15378"/>
        <dbReference type="ChEBI" id="CHEBI:30013"/>
        <dbReference type="ChEBI" id="CHEBI:30616"/>
        <dbReference type="ChEBI" id="CHEBI:61977"/>
        <dbReference type="ChEBI" id="CHEBI:456216"/>
        <dbReference type="EC" id="2.7.11.1"/>
    </reaction>
</comment>
<evidence type="ECO:0000259" key="12">
    <source>
        <dbReference type="PROSITE" id="PS50011"/>
    </source>
</evidence>
<evidence type="ECO:0000256" key="2">
    <source>
        <dbReference type="ARBA" id="ARBA00022527"/>
    </source>
</evidence>
<dbReference type="GO" id="GO:0004674">
    <property type="term" value="F:protein serine/threonine kinase activity"/>
    <property type="evidence" value="ECO:0007669"/>
    <property type="project" value="UniProtKB-KW"/>
</dbReference>
<accession>A0A1A8HFW0</accession>
<dbReference type="GO" id="GO:0005524">
    <property type="term" value="F:ATP binding"/>
    <property type="evidence" value="ECO:0007669"/>
    <property type="project" value="UniProtKB-UniRule"/>
</dbReference>
<dbReference type="InterPro" id="IPR011009">
    <property type="entry name" value="Kinase-like_dom_sf"/>
</dbReference>
<evidence type="ECO:0000256" key="11">
    <source>
        <dbReference type="SAM" id="MobiDB-lite"/>
    </source>
</evidence>
<dbReference type="PANTHER" id="PTHR24356">
    <property type="entry name" value="SERINE/THREONINE-PROTEIN KINASE"/>
    <property type="match status" value="1"/>
</dbReference>
<dbReference type="Gene3D" id="3.30.200.20">
    <property type="entry name" value="Phosphorylase Kinase, domain 1"/>
    <property type="match status" value="1"/>
</dbReference>
<evidence type="ECO:0000256" key="7">
    <source>
        <dbReference type="ARBA" id="ARBA00047899"/>
    </source>
</evidence>
<dbReference type="InterPro" id="IPR036274">
    <property type="entry name" value="HR1_rpt_sf"/>
</dbReference>
<keyword evidence="5 14" id="KW-0418">Kinase</keyword>
<comment type="catalytic activity">
    <reaction evidence="8">
        <text>L-seryl-[protein] + ATP = O-phospho-L-seryl-[protein] + ADP + H(+)</text>
        <dbReference type="Rhea" id="RHEA:17989"/>
        <dbReference type="Rhea" id="RHEA-COMP:9863"/>
        <dbReference type="Rhea" id="RHEA-COMP:11604"/>
        <dbReference type="ChEBI" id="CHEBI:15378"/>
        <dbReference type="ChEBI" id="CHEBI:29999"/>
        <dbReference type="ChEBI" id="CHEBI:30616"/>
        <dbReference type="ChEBI" id="CHEBI:83421"/>
        <dbReference type="ChEBI" id="CHEBI:456216"/>
        <dbReference type="EC" id="2.7.11.1"/>
    </reaction>
</comment>
<keyword evidence="9" id="KW-0175">Coiled coil</keyword>
<dbReference type="Gene3D" id="1.10.287.160">
    <property type="entry name" value="HR1 repeat"/>
    <property type="match status" value="2"/>
</dbReference>
<evidence type="ECO:0000256" key="3">
    <source>
        <dbReference type="ARBA" id="ARBA00022679"/>
    </source>
</evidence>
<reference evidence="14" key="1">
    <citation type="submission" date="2016-05" db="EMBL/GenBank/DDBJ databases">
        <authorList>
            <person name="Lavstsen T."/>
            <person name="Jespersen J.S."/>
        </authorList>
    </citation>
    <scope>NUCLEOTIDE SEQUENCE</scope>
    <source>
        <tissue evidence="14">Brain</tissue>
    </source>
</reference>
<evidence type="ECO:0000256" key="4">
    <source>
        <dbReference type="ARBA" id="ARBA00022741"/>
    </source>
</evidence>
<keyword evidence="2" id="KW-0723">Serine/threonine-protein kinase</keyword>
<evidence type="ECO:0000256" key="9">
    <source>
        <dbReference type="PROSITE-ProRule" id="PRU01207"/>
    </source>
</evidence>
<keyword evidence="3" id="KW-0808">Transferase</keyword>
<dbReference type="PANTHER" id="PTHR24356:SF230">
    <property type="entry name" value="PROTEIN KINASE C"/>
    <property type="match status" value="1"/>
</dbReference>
<dbReference type="PROSITE" id="PS00107">
    <property type="entry name" value="PROTEIN_KINASE_ATP"/>
    <property type="match status" value="1"/>
</dbReference>
<dbReference type="InterPro" id="IPR017441">
    <property type="entry name" value="Protein_kinase_ATP_BS"/>
</dbReference>
<dbReference type="Gene3D" id="1.10.510.10">
    <property type="entry name" value="Transferase(Phosphotransferase) domain 1"/>
    <property type="match status" value="1"/>
</dbReference>
<dbReference type="PROSITE" id="PS51860">
    <property type="entry name" value="REM_1"/>
    <property type="match status" value="2"/>
</dbReference>
<evidence type="ECO:0000259" key="13">
    <source>
        <dbReference type="PROSITE" id="PS51860"/>
    </source>
</evidence>
<dbReference type="InterPro" id="IPR000719">
    <property type="entry name" value="Prot_kinase_dom"/>
</dbReference>
<dbReference type="PROSITE" id="PS50011">
    <property type="entry name" value="PROTEIN_KINASE_DOM"/>
    <property type="match status" value="1"/>
</dbReference>
<dbReference type="FunFam" id="1.10.287.160:FF:000003">
    <property type="entry name" value="Putative serine/threonine-protein kinase N2"/>
    <property type="match status" value="1"/>
</dbReference>
<evidence type="ECO:0000256" key="6">
    <source>
        <dbReference type="ARBA" id="ARBA00022840"/>
    </source>
</evidence>
<dbReference type="SMART" id="SM00742">
    <property type="entry name" value="Hr1"/>
    <property type="match status" value="2"/>
</dbReference>
<evidence type="ECO:0000256" key="10">
    <source>
        <dbReference type="PROSITE-ProRule" id="PRU10141"/>
    </source>
</evidence>
<dbReference type="SUPFAM" id="SSF56112">
    <property type="entry name" value="Protein kinase-like (PK-like)"/>
    <property type="match status" value="1"/>
</dbReference>
<evidence type="ECO:0000256" key="8">
    <source>
        <dbReference type="ARBA" id="ARBA00048679"/>
    </source>
</evidence>
<dbReference type="Pfam" id="PF02185">
    <property type="entry name" value="HR1"/>
    <property type="match status" value="2"/>
</dbReference>
<evidence type="ECO:0000256" key="5">
    <source>
        <dbReference type="ARBA" id="ARBA00022777"/>
    </source>
</evidence>
<proteinExistence type="predicted"/>
<dbReference type="AlphaFoldDB" id="A0A1A8HFW0"/>
<feature type="domain" description="REM-1" evidence="13">
    <location>
        <begin position="58"/>
        <end position="139"/>
    </location>
</feature>
<feature type="region of interest" description="Disordered" evidence="11">
    <location>
        <begin position="187"/>
        <end position="228"/>
    </location>
</feature>
<dbReference type="InterPro" id="IPR011072">
    <property type="entry name" value="HR1_rho-bd"/>
</dbReference>
<reference evidence="14" key="2">
    <citation type="submission" date="2016-06" db="EMBL/GenBank/DDBJ databases">
        <title>The genome of a short-lived fish provides insights into sex chromosome evolution and the genetic control of aging.</title>
        <authorList>
            <person name="Reichwald K."/>
            <person name="Felder M."/>
            <person name="Petzold A."/>
            <person name="Koch P."/>
            <person name="Groth M."/>
            <person name="Platzer M."/>
        </authorList>
    </citation>
    <scope>NUCLEOTIDE SEQUENCE</scope>
    <source>
        <tissue evidence="14">Brain</tissue>
    </source>
</reference>
<dbReference type="InterPro" id="IPR050236">
    <property type="entry name" value="Ser_Thr_kinase_AGC"/>
</dbReference>
<dbReference type="SMART" id="SM00220">
    <property type="entry name" value="S_TKc"/>
    <property type="match status" value="1"/>
</dbReference>